<gene>
    <name evidence="1" type="ORF">BK022_09500</name>
</gene>
<name>A0A1S1P6M3_METEX</name>
<dbReference type="AlphaFoldDB" id="A0A1S1P6M3"/>
<comment type="caution">
    <text evidence="1">The sequence shown here is derived from an EMBL/GenBank/DDBJ whole genome shotgun (WGS) entry which is preliminary data.</text>
</comment>
<sequence>MRLAASRATGSEEETNRIAVSKRSVSSRIRRITWAATVTSRGWVTLSATSRAGFETMASTMSARCIIPPENCEG</sequence>
<proteinExistence type="predicted"/>
<dbReference type="Proteomes" id="UP000180215">
    <property type="component" value="Unassembled WGS sequence"/>
</dbReference>
<evidence type="ECO:0000313" key="2">
    <source>
        <dbReference type="Proteomes" id="UP000180215"/>
    </source>
</evidence>
<evidence type="ECO:0000313" key="1">
    <source>
        <dbReference type="EMBL" id="OHV16827.1"/>
    </source>
</evidence>
<reference evidence="1 2" key="1">
    <citation type="submission" date="2016-10" db="EMBL/GenBank/DDBJ databases">
        <title>Draft genome sequence of Methylobacterium extorquens CP3, a seed endophyte of Crotalaria pumila with plant growth-promoting and metal tolerance properties.</title>
        <authorList>
            <person name="Sanchez-Lopez A.S."/>
            <person name="Van Hamme J.D."/>
            <person name="Thijs S."/>
            <person name="Mcammond B.M."/>
            <person name="Stevens V."/>
            <person name="Gonzalez-Chavez M.D.C."/>
            <person name="Vangronsveld J."/>
        </authorList>
    </citation>
    <scope>NUCLEOTIDE SEQUENCE [LARGE SCALE GENOMIC DNA]</scope>
    <source>
        <strain evidence="1 2">CP3</strain>
    </source>
</reference>
<protein>
    <submittedName>
        <fullName evidence="1">Uncharacterized protein</fullName>
    </submittedName>
</protein>
<organism evidence="1 2">
    <name type="scientific">Methylorubrum extorquens</name>
    <name type="common">Methylobacterium dichloromethanicum</name>
    <name type="synonym">Methylobacterium extorquens</name>
    <dbReference type="NCBI Taxonomy" id="408"/>
    <lineage>
        <taxon>Bacteria</taxon>
        <taxon>Pseudomonadati</taxon>
        <taxon>Pseudomonadota</taxon>
        <taxon>Alphaproteobacteria</taxon>
        <taxon>Hyphomicrobiales</taxon>
        <taxon>Methylobacteriaceae</taxon>
        <taxon>Methylorubrum</taxon>
    </lineage>
</organism>
<dbReference type="EMBL" id="MNAO01000085">
    <property type="protein sequence ID" value="OHV16827.1"/>
    <property type="molecule type" value="Genomic_DNA"/>
</dbReference>
<accession>A0A1S1P6M3</accession>